<dbReference type="PRINTS" id="PR01776">
    <property type="entry name" value="HPOMPFAMILY"/>
</dbReference>
<dbReference type="AlphaFoldDB" id="A0A1M4NH48"/>
<reference evidence="2" key="1">
    <citation type="submission" date="2016-10" db="EMBL/GenBank/DDBJ databases">
        <title>Proteomic and phylogenetic analysis of the outer membrane protein repertoire of gastric Helicobacter species.</title>
        <authorList>
            <person name="Joosten M."/>
        </authorList>
    </citation>
    <scope>NUCLEOTIDE SEQUENCE</scope>
    <source>
        <strain evidence="2">14</strain>
    </source>
</reference>
<evidence type="ECO:0000256" key="1">
    <source>
        <dbReference type="SAM" id="SignalP"/>
    </source>
</evidence>
<protein>
    <submittedName>
        <fullName evidence="2">OMP482</fullName>
    </submittedName>
</protein>
<dbReference type="EMBL" id="LT633330">
    <property type="protein sequence ID" value="SFZ71726.1"/>
    <property type="molecule type" value="Genomic_DNA"/>
</dbReference>
<gene>
    <name evidence="2" type="primary">omp482</name>
</gene>
<dbReference type="InterPro" id="IPR002718">
    <property type="entry name" value="OMP_Helicobacter"/>
</dbReference>
<name>A0A1M4NH48_HELBI</name>
<keyword evidence="1" id="KW-0732">Signal</keyword>
<proteinExistence type="predicted"/>
<organism evidence="2">
    <name type="scientific">Helicobacter bizzozeronii</name>
    <dbReference type="NCBI Taxonomy" id="56877"/>
    <lineage>
        <taxon>Bacteria</taxon>
        <taxon>Pseudomonadati</taxon>
        <taxon>Campylobacterota</taxon>
        <taxon>Epsilonproteobacteria</taxon>
        <taxon>Campylobacterales</taxon>
        <taxon>Helicobacteraceae</taxon>
        <taxon>Helicobacter</taxon>
    </lineage>
</organism>
<dbReference type="RefSeq" id="WP_104758943.1">
    <property type="nucleotide sequence ID" value="NZ_FZMK01000016.1"/>
</dbReference>
<dbReference type="Pfam" id="PF01856">
    <property type="entry name" value="HP_OMP"/>
    <property type="match status" value="1"/>
</dbReference>
<feature type="signal peptide" evidence="1">
    <location>
        <begin position="1"/>
        <end position="19"/>
    </location>
</feature>
<evidence type="ECO:0000313" key="2">
    <source>
        <dbReference type="EMBL" id="SFZ71726.1"/>
    </source>
</evidence>
<feature type="chain" id="PRO_5012047501" evidence="1">
    <location>
        <begin position="20"/>
        <end position="285"/>
    </location>
</feature>
<sequence>MHAFFRYSLALLSLSTLGAAPNGIFIEGGYQQGKAQVRMQKGGNAVTTTTPLRGFGLQIGYQAYPIKYVGFKVYGFFDYAHTDGIEFANPNANNVSTPVSCSGLPVGVPGVQVPPGLVPPGVGKVPNLPVPPVPPGGGGLPGGFNPQCKINVMGILQQIVGSKKPVQPNMLTYGGGGDIVINIINSQIIALGVLGGVQLAGNSWILATPDFKDVALTYMGLDKQATAFQLLLNVGGRLRILKHSSIEAGIKFPMFKNNPFLQSKNDGTLYIRRMYSWYINYAFTF</sequence>
<accession>A0A1M4NH48</accession>